<dbReference type="Pfam" id="PF13305">
    <property type="entry name" value="TetR_C_33"/>
    <property type="match status" value="1"/>
</dbReference>
<dbReference type="HOGENOM" id="CLU_069356_40_0_5"/>
<dbReference type="InterPro" id="IPR050109">
    <property type="entry name" value="HTH-type_TetR-like_transc_reg"/>
</dbReference>
<reference evidence="6 7" key="1">
    <citation type="journal article" date="2010" name="J. Bacteriol.">
        <title>Genome sequences of Pelagibaca bermudensis HTCC2601T and Maritimibacter alkaliphilus HTCC2654T, the type strains of two marine Roseobacter genera.</title>
        <authorList>
            <person name="Thrash J.C."/>
            <person name="Cho J.C."/>
            <person name="Ferriera S."/>
            <person name="Johnson J."/>
            <person name="Vergin K.L."/>
            <person name="Giovannoni S.J."/>
        </authorList>
    </citation>
    <scope>NUCLEOTIDE SEQUENCE [LARGE SCALE GENOMIC DNA]</scope>
    <source>
        <strain evidence="6 7">HTCC2654</strain>
    </source>
</reference>
<dbReference type="SUPFAM" id="SSF48498">
    <property type="entry name" value="Tetracyclin repressor-like, C-terminal domain"/>
    <property type="match status" value="1"/>
</dbReference>
<protein>
    <submittedName>
        <fullName evidence="6">Transcriptional regulator</fullName>
    </submittedName>
</protein>
<dbReference type="RefSeq" id="WP_008329757.1">
    <property type="nucleotide sequence ID" value="NZ_CH902578.1"/>
</dbReference>
<keyword evidence="2 4" id="KW-0238">DNA-binding</keyword>
<keyword evidence="7" id="KW-1185">Reference proteome</keyword>
<dbReference type="InterPro" id="IPR036271">
    <property type="entry name" value="Tet_transcr_reg_TetR-rel_C_sf"/>
</dbReference>
<dbReference type="AlphaFoldDB" id="A3VM42"/>
<dbReference type="Gene3D" id="1.10.357.10">
    <property type="entry name" value="Tetracycline Repressor, domain 2"/>
    <property type="match status" value="1"/>
</dbReference>
<dbReference type="InterPro" id="IPR009057">
    <property type="entry name" value="Homeodomain-like_sf"/>
</dbReference>
<feature type="domain" description="HTH tetR-type" evidence="5">
    <location>
        <begin position="10"/>
        <end position="70"/>
    </location>
</feature>
<dbReference type="SUPFAM" id="SSF46689">
    <property type="entry name" value="Homeodomain-like"/>
    <property type="match status" value="1"/>
</dbReference>
<proteinExistence type="predicted"/>
<keyword evidence="3" id="KW-0804">Transcription</keyword>
<evidence type="ECO:0000313" key="7">
    <source>
        <dbReference type="Proteomes" id="UP000002931"/>
    </source>
</evidence>
<dbReference type="InterPro" id="IPR001647">
    <property type="entry name" value="HTH_TetR"/>
</dbReference>
<dbReference type="Proteomes" id="UP000002931">
    <property type="component" value="Unassembled WGS sequence"/>
</dbReference>
<dbReference type="EMBL" id="AAMT01000028">
    <property type="protein sequence ID" value="EAQ10672.1"/>
    <property type="molecule type" value="Genomic_DNA"/>
</dbReference>
<dbReference type="PROSITE" id="PS50977">
    <property type="entry name" value="HTH_TETR_2"/>
    <property type="match status" value="1"/>
</dbReference>
<evidence type="ECO:0000256" key="4">
    <source>
        <dbReference type="PROSITE-ProRule" id="PRU00335"/>
    </source>
</evidence>
<evidence type="ECO:0000313" key="6">
    <source>
        <dbReference type="EMBL" id="EAQ10672.1"/>
    </source>
</evidence>
<sequence length="195" mass="20726">MPTKKPHHHGNLRAALIQAGLDLIQSEGPDALSIRKVAAMAGVSHAAPAHHFPSLAHLRTAVVAEGYRRFTASMEAAIAEADGTPRDVVLAACLGYLRFAWAYSGVFSLMFGPNVHGHDDPDLRDASDAAYGVLVRICAPFAKDDAVQTELTVWSLVHGYASLAVAGNRRLEPGEAAEEVFRGMFAKLDLGAAEA</sequence>
<evidence type="ECO:0000256" key="2">
    <source>
        <dbReference type="ARBA" id="ARBA00023125"/>
    </source>
</evidence>
<name>A3VM42_9RHOB</name>
<organism evidence="6 7">
    <name type="scientific">Maritimibacter alkaliphilus HTCC2654</name>
    <dbReference type="NCBI Taxonomy" id="314271"/>
    <lineage>
        <taxon>Bacteria</taxon>
        <taxon>Pseudomonadati</taxon>
        <taxon>Pseudomonadota</taxon>
        <taxon>Alphaproteobacteria</taxon>
        <taxon>Rhodobacterales</taxon>
        <taxon>Roseobacteraceae</taxon>
        <taxon>Maritimibacter</taxon>
    </lineage>
</organism>
<dbReference type="GO" id="GO:0003700">
    <property type="term" value="F:DNA-binding transcription factor activity"/>
    <property type="evidence" value="ECO:0007669"/>
    <property type="project" value="TreeGrafter"/>
</dbReference>
<dbReference type="GO" id="GO:0000976">
    <property type="term" value="F:transcription cis-regulatory region binding"/>
    <property type="evidence" value="ECO:0007669"/>
    <property type="project" value="TreeGrafter"/>
</dbReference>
<dbReference type="Pfam" id="PF00440">
    <property type="entry name" value="TetR_N"/>
    <property type="match status" value="1"/>
</dbReference>
<accession>A3VM42</accession>
<gene>
    <name evidence="6" type="ORF">RB2654_06177</name>
</gene>
<keyword evidence="1" id="KW-0805">Transcription regulation</keyword>
<dbReference type="STRING" id="314271.RB2654_06177"/>
<dbReference type="PANTHER" id="PTHR30055:SF220">
    <property type="entry name" value="TETR-FAMILY REGULATORY PROTEIN"/>
    <property type="match status" value="1"/>
</dbReference>
<evidence type="ECO:0000259" key="5">
    <source>
        <dbReference type="PROSITE" id="PS50977"/>
    </source>
</evidence>
<comment type="caution">
    <text evidence="6">The sequence shown here is derived from an EMBL/GenBank/DDBJ whole genome shotgun (WGS) entry which is preliminary data.</text>
</comment>
<feature type="DNA-binding region" description="H-T-H motif" evidence="4">
    <location>
        <begin position="33"/>
        <end position="52"/>
    </location>
</feature>
<dbReference type="InterPro" id="IPR025996">
    <property type="entry name" value="MT1864/Rv1816-like_C"/>
</dbReference>
<dbReference type="OrthoDB" id="7056813at2"/>
<dbReference type="eggNOG" id="COG1309">
    <property type="taxonomic scope" value="Bacteria"/>
</dbReference>
<dbReference type="PANTHER" id="PTHR30055">
    <property type="entry name" value="HTH-TYPE TRANSCRIPTIONAL REGULATOR RUTR"/>
    <property type="match status" value="1"/>
</dbReference>
<evidence type="ECO:0000256" key="1">
    <source>
        <dbReference type="ARBA" id="ARBA00023015"/>
    </source>
</evidence>
<evidence type="ECO:0000256" key="3">
    <source>
        <dbReference type="ARBA" id="ARBA00023163"/>
    </source>
</evidence>